<feature type="domain" description="ShKT" evidence="2">
    <location>
        <begin position="49"/>
        <end position="85"/>
    </location>
</feature>
<reference evidence="3" key="2">
    <citation type="submission" date="2020-11" db="EMBL/GenBank/DDBJ databases">
        <authorList>
            <person name="McCartney M.A."/>
            <person name="Auch B."/>
            <person name="Kono T."/>
            <person name="Mallez S."/>
            <person name="Becker A."/>
            <person name="Gohl D.M."/>
            <person name="Silverstein K.A.T."/>
            <person name="Koren S."/>
            <person name="Bechman K.B."/>
            <person name="Herman A."/>
            <person name="Abrahante J.E."/>
            <person name="Garbe J."/>
        </authorList>
    </citation>
    <scope>NUCLEOTIDE SEQUENCE</scope>
    <source>
        <strain evidence="3">Duluth1</strain>
        <tissue evidence="3">Whole animal</tissue>
    </source>
</reference>
<comment type="caution">
    <text evidence="3">The sequence shown here is derived from an EMBL/GenBank/DDBJ whole genome shotgun (WGS) entry which is preliminary data.</text>
</comment>
<sequence>MHNFRIELFSFHNPYKKSLSITGYSLICNKHTFFFQYFTLKNVLIDGECENIHNTLECDKWARTDECSLNPDWMIPNCRKSCKKCEGNDGGGGAQGIVCLSLFVVIF</sequence>
<evidence type="ECO:0000313" key="4">
    <source>
        <dbReference type="Proteomes" id="UP000828390"/>
    </source>
</evidence>
<accession>A0A9D4FXT9</accession>
<comment type="caution">
    <text evidence="1">Lacks conserved residue(s) required for the propagation of feature annotation.</text>
</comment>
<proteinExistence type="predicted"/>
<organism evidence="3 4">
    <name type="scientific">Dreissena polymorpha</name>
    <name type="common">Zebra mussel</name>
    <name type="synonym">Mytilus polymorpha</name>
    <dbReference type="NCBI Taxonomy" id="45954"/>
    <lineage>
        <taxon>Eukaryota</taxon>
        <taxon>Metazoa</taxon>
        <taxon>Spiralia</taxon>
        <taxon>Lophotrochozoa</taxon>
        <taxon>Mollusca</taxon>
        <taxon>Bivalvia</taxon>
        <taxon>Autobranchia</taxon>
        <taxon>Heteroconchia</taxon>
        <taxon>Euheterodonta</taxon>
        <taxon>Imparidentia</taxon>
        <taxon>Neoheterodontei</taxon>
        <taxon>Myida</taxon>
        <taxon>Dreissenoidea</taxon>
        <taxon>Dreissenidae</taxon>
        <taxon>Dreissena</taxon>
    </lineage>
</organism>
<name>A0A9D4FXT9_DREPO</name>
<keyword evidence="4" id="KW-1185">Reference proteome</keyword>
<dbReference type="AlphaFoldDB" id="A0A9D4FXT9"/>
<dbReference type="SMART" id="SM00254">
    <property type="entry name" value="ShKT"/>
    <property type="match status" value="1"/>
</dbReference>
<gene>
    <name evidence="3" type="ORF">DPMN_133833</name>
</gene>
<dbReference type="PROSITE" id="PS51670">
    <property type="entry name" value="SHKT"/>
    <property type="match status" value="1"/>
</dbReference>
<dbReference type="EMBL" id="JAIWYP010000006">
    <property type="protein sequence ID" value="KAH3805529.1"/>
    <property type="molecule type" value="Genomic_DNA"/>
</dbReference>
<dbReference type="Pfam" id="PF01549">
    <property type="entry name" value="ShK"/>
    <property type="match status" value="1"/>
</dbReference>
<reference evidence="3" key="1">
    <citation type="journal article" date="2019" name="bioRxiv">
        <title>The Genome of the Zebra Mussel, Dreissena polymorpha: A Resource for Invasive Species Research.</title>
        <authorList>
            <person name="McCartney M.A."/>
            <person name="Auch B."/>
            <person name="Kono T."/>
            <person name="Mallez S."/>
            <person name="Zhang Y."/>
            <person name="Obille A."/>
            <person name="Becker A."/>
            <person name="Abrahante J.E."/>
            <person name="Garbe J."/>
            <person name="Badalamenti J.P."/>
            <person name="Herman A."/>
            <person name="Mangelson H."/>
            <person name="Liachko I."/>
            <person name="Sullivan S."/>
            <person name="Sone E.D."/>
            <person name="Koren S."/>
            <person name="Silverstein K.A.T."/>
            <person name="Beckman K.B."/>
            <person name="Gohl D.M."/>
        </authorList>
    </citation>
    <scope>NUCLEOTIDE SEQUENCE</scope>
    <source>
        <strain evidence="3">Duluth1</strain>
        <tissue evidence="3">Whole animal</tissue>
    </source>
</reference>
<dbReference type="Proteomes" id="UP000828390">
    <property type="component" value="Unassembled WGS sequence"/>
</dbReference>
<evidence type="ECO:0000313" key="3">
    <source>
        <dbReference type="EMBL" id="KAH3805529.1"/>
    </source>
</evidence>
<evidence type="ECO:0000256" key="1">
    <source>
        <dbReference type="PROSITE-ProRule" id="PRU01005"/>
    </source>
</evidence>
<dbReference type="InterPro" id="IPR003582">
    <property type="entry name" value="ShKT_dom"/>
</dbReference>
<protein>
    <recommendedName>
        <fullName evidence="2">ShKT domain-containing protein</fullName>
    </recommendedName>
</protein>
<evidence type="ECO:0000259" key="2">
    <source>
        <dbReference type="PROSITE" id="PS51670"/>
    </source>
</evidence>